<dbReference type="EC" id="2.8.1.-" evidence="3"/>
<dbReference type="Gene3D" id="1.10.10.370">
    <property type="entry name" value="DsrC-like protein, C-terminal domain"/>
    <property type="match status" value="1"/>
</dbReference>
<dbReference type="PIRSF" id="PIRSF006223">
    <property type="entry name" value="DsrC_TusE"/>
    <property type="match status" value="1"/>
</dbReference>
<dbReference type="InterPro" id="IPR007453">
    <property type="entry name" value="DsrC/TusE"/>
</dbReference>
<dbReference type="InterPro" id="IPR042072">
    <property type="entry name" value="DsrC-like_C"/>
</dbReference>
<dbReference type="GO" id="GO:0097163">
    <property type="term" value="F:sulfur carrier activity"/>
    <property type="evidence" value="ECO:0007669"/>
    <property type="project" value="TreeGrafter"/>
</dbReference>
<accession>A0A2A2I5I4</accession>
<keyword evidence="2" id="KW-0963">Cytoplasm</keyword>
<dbReference type="NCBIfam" id="TIGR03342">
    <property type="entry name" value="dsrC_tusE_dsvC"/>
    <property type="match status" value="1"/>
</dbReference>
<dbReference type="GO" id="GO:0005737">
    <property type="term" value="C:cytoplasm"/>
    <property type="evidence" value="ECO:0007669"/>
    <property type="project" value="UniProtKB-SubCell"/>
</dbReference>
<dbReference type="AlphaFoldDB" id="A0A2A2I5I4"/>
<dbReference type="Pfam" id="PF04358">
    <property type="entry name" value="DsrC"/>
    <property type="match status" value="1"/>
</dbReference>
<dbReference type="SUPFAM" id="SSF69721">
    <property type="entry name" value="DsrC, the gamma subunit of dissimilatory sulfite reductase"/>
    <property type="match status" value="1"/>
</dbReference>
<dbReference type="PANTHER" id="PTHR37010">
    <property type="entry name" value="SULFURTRANSFERASE TUSE"/>
    <property type="match status" value="1"/>
</dbReference>
<dbReference type="Gene3D" id="3.30.1420.10">
    <property type="match status" value="1"/>
</dbReference>
<evidence type="ECO:0000256" key="2">
    <source>
        <dbReference type="ARBA" id="ARBA00022490"/>
    </source>
</evidence>
<proteinExistence type="inferred from homology"/>
<comment type="subcellular location">
    <subcellularLocation>
        <location evidence="1">Cytoplasm</location>
    </subcellularLocation>
</comment>
<dbReference type="GO" id="GO:0002143">
    <property type="term" value="P:tRNA wobble position uridine thiolation"/>
    <property type="evidence" value="ECO:0007669"/>
    <property type="project" value="TreeGrafter"/>
</dbReference>
<reference evidence="4 5" key="1">
    <citation type="submission" date="2017-07" db="EMBL/GenBank/DDBJ databases">
        <title>Tamlnaduibacter salinus (Mi-7) genome sequencing.</title>
        <authorList>
            <person name="Verma A."/>
            <person name="Krishnamurthi S."/>
        </authorList>
    </citation>
    <scope>NUCLEOTIDE SEQUENCE [LARGE SCALE GENOMIC DNA]</scope>
    <source>
        <strain evidence="4 5">Mi-7</strain>
    </source>
</reference>
<evidence type="ECO:0000256" key="3">
    <source>
        <dbReference type="PIRNR" id="PIRNR006223"/>
    </source>
</evidence>
<dbReference type="InterPro" id="IPR043163">
    <property type="entry name" value="DsrC-like_N"/>
</dbReference>
<keyword evidence="3 4" id="KW-0808">Transferase</keyword>
<evidence type="ECO:0000313" key="4">
    <source>
        <dbReference type="EMBL" id="PAV26380.1"/>
    </source>
</evidence>
<dbReference type="GO" id="GO:0016740">
    <property type="term" value="F:transferase activity"/>
    <property type="evidence" value="ECO:0007669"/>
    <property type="project" value="UniProtKB-KW"/>
</dbReference>
<dbReference type="Proteomes" id="UP000218332">
    <property type="component" value="Unassembled WGS sequence"/>
</dbReference>
<protein>
    <recommendedName>
        <fullName evidence="3">Sulfurtransferase</fullName>
        <ecNumber evidence="3">2.8.1.-</ecNumber>
    </recommendedName>
</protein>
<gene>
    <name evidence="4" type="ORF">CF392_05950</name>
</gene>
<name>A0A2A2I5I4_9GAMM</name>
<dbReference type="InterPro" id="IPR025526">
    <property type="entry name" value="DsrC-like_dom_sf"/>
</dbReference>
<keyword evidence="5" id="KW-1185">Reference proteome</keyword>
<organism evidence="4 5">
    <name type="scientific">Tamilnaduibacter salinus</name>
    <dbReference type="NCBI Taxonomy" id="1484056"/>
    <lineage>
        <taxon>Bacteria</taxon>
        <taxon>Pseudomonadati</taxon>
        <taxon>Pseudomonadota</taxon>
        <taxon>Gammaproteobacteria</taxon>
        <taxon>Pseudomonadales</taxon>
        <taxon>Marinobacteraceae</taxon>
        <taxon>Tamilnaduibacter</taxon>
    </lineage>
</organism>
<evidence type="ECO:0000256" key="1">
    <source>
        <dbReference type="ARBA" id="ARBA00004496"/>
    </source>
</evidence>
<dbReference type="EMBL" id="NMPM01000024">
    <property type="protein sequence ID" value="PAV26380.1"/>
    <property type="molecule type" value="Genomic_DNA"/>
</dbReference>
<comment type="caution">
    <text evidence="4">The sequence shown here is derived from an EMBL/GenBank/DDBJ whole genome shotgun (WGS) entry which is preliminary data.</text>
</comment>
<comment type="similarity">
    <text evidence="3">Belongs to the dsrC/tusE family.</text>
</comment>
<comment type="function">
    <text evidence="3">Part of a sulfur-relay system.</text>
</comment>
<sequence length="113" mass="12753">MTTQPQRNNEGFLENPHEWRPDVAEEIAAEAGIDLTENHWDIIYLLRDFYTEHEMAPPAPRFFVKAVKQSLGADKGNSIYLMQLFPGSSALKVASRIAGLPARRTACRRRAIA</sequence>
<evidence type="ECO:0000313" key="5">
    <source>
        <dbReference type="Proteomes" id="UP000218332"/>
    </source>
</evidence>
<dbReference type="PANTHER" id="PTHR37010:SF1">
    <property type="entry name" value="SULFURTRANSFERASE TUSE"/>
    <property type="match status" value="1"/>
</dbReference>
<dbReference type="RefSeq" id="WP_095610554.1">
    <property type="nucleotide sequence ID" value="NZ_NMPM01000024.1"/>
</dbReference>